<gene>
    <name evidence="2" type="ORF">GCM10010422_70420</name>
</gene>
<comment type="caution">
    <text evidence="2">The sequence shown here is derived from an EMBL/GenBank/DDBJ whole genome shotgun (WGS) entry which is preliminary data.</text>
</comment>
<protein>
    <submittedName>
        <fullName evidence="2">Lasso peptide isopeptide bond-forming cyclase</fullName>
    </submittedName>
</protein>
<dbReference type="SUPFAM" id="SSF56235">
    <property type="entry name" value="N-terminal nucleophile aminohydrolases (Ntn hydrolases)"/>
    <property type="match status" value="1"/>
</dbReference>
<reference evidence="2 3" key="1">
    <citation type="journal article" date="2019" name="Int. J. Syst. Evol. Microbiol.">
        <title>The Global Catalogue of Microorganisms (GCM) 10K type strain sequencing project: providing services to taxonomists for standard genome sequencing and annotation.</title>
        <authorList>
            <consortium name="The Broad Institute Genomics Platform"/>
            <consortium name="The Broad Institute Genome Sequencing Center for Infectious Disease"/>
            <person name="Wu L."/>
            <person name="Ma J."/>
        </authorList>
    </citation>
    <scope>NUCLEOTIDE SEQUENCE [LARGE SCALE GENOMIC DNA]</scope>
    <source>
        <strain evidence="2 3">JCM 6923</strain>
    </source>
</reference>
<dbReference type="EMBL" id="BAAATL010000044">
    <property type="protein sequence ID" value="GAA2508861.1"/>
    <property type="molecule type" value="Genomic_DNA"/>
</dbReference>
<evidence type="ECO:0000313" key="2">
    <source>
        <dbReference type="EMBL" id="GAA2508861.1"/>
    </source>
</evidence>
<evidence type="ECO:0000313" key="3">
    <source>
        <dbReference type="Proteomes" id="UP001501721"/>
    </source>
</evidence>
<sequence>MKQSVARWFGGCMPGQEAVVPVGARLVWADPLLWVVGDWAQDQVRTAEQHGTRIAVLGPCSASAPEMERALISRDLAASASSWAGSFTVVRVDDRGCVEVLADGAGACPLYKVITSRGPVWGSSSLALSPLAGGNVDGEWLAAYLRERNVPASGRSAWSGVEPVPAGCRLTLAPDGATSLSRWWVPVKQSLEVALQTLRWALDDGVRTRVTGGTPVTSDLAGMDSTTVALLAAQRGRVSTMTLYPSGVAEGGDLQYARALDVPGLDRTYFPLEDRHLPFTASDVPLPATDEPAPSTGIWAMFSAQLRTAAAHGSARHLTGDGGDNLFLPGPVHLADLARSGHWVRLVRDAMDWSRLRKQSPMPLLSQALHGDASRIGRRVRPRPAWLNVPVSDPVPGGGNVDTILVASIRNVARAAQADIQLADSLGIELHNPYFDAAVLRAVVSAPATERFSAHRYKPLLAGAFADLLPEAHLQRAAKGLFTGDFHRGLRINLPRVLGLTDGRLAAMRVIDPVPLRAAVHAAALGVQTVWPSLLSVLAAEMWLEAVENTPSTRWTTSTAAGAR</sequence>
<accession>A0ABN3MX22</accession>
<proteinExistence type="predicted"/>
<name>A0ABN3MX22_9ACTN</name>
<dbReference type="NCBIfam" id="NF033561">
    <property type="entry name" value="macrolact_Ik_Al"/>
    <property type="match status" value="1"/>
</dbReference>
<feature type="domain" description="Asparagine synthetase" evidence="1">
    <location>
        <begin position="198"/>
        <end position="545"/>
    </location>
</feature>
<keyword evidence="3" id="KW-1185">Reference proteome</keyword>
<dbReference type="Proteomes" id="UP001501721">
    <property type="component" value="Unassembled WGS sequence"/>
</dbReference>
<dbReference type="SUPFAM" id="SSF52402">
    <property type="entry name" value="Adenine nucleotide alpha hydrolases-like"/>
    <property type="match status" value="1"/>
</dbReference>
<dbReference type="InterPro" id="IPR014729">
    <property type="entry name" value="Rossmann-like_a/b/a_fold"/>
</dbReference>
<dbReference type="RefSeq" id="WP_346078281.1">
    <property type="nucleotide sequence ID" value="NZ_BAAATL010000044.1"/>
</dbReference>
<dbReference type="InterPro" id="IPR001962">
    <property type="entry name" value="Asn_synthase"/>
</dbReference>
<dbReference type="Gene3D" id="3.40.50.620">
    <property type="entry name" value="HUPs"/>
    <property type="match status" value="1"/>
</dbReference>
<organism evidence="2 3">
    <name type="scientific">Streptomyces graminearus</name>
    <dbReference type="NCBI Taxonomy" id="284030"/>
    <lineage>
        <taxon>Bacteria</taxon>
        <taxon>Bacillati</taxon>
        <taxon>Actinomycetota</taxon>
        <taxon>Actinomycetes</taxon>
        <taxon>Kitasatosporales</taxon>
        <taxon>Streptomycetaceae</taxon>
        <taxon>Streptomyces</taxon>
    </lineage>
</organism>
<dbReference type="Pfam" id="PF00733">
    <property type="entry name" value="Asn_synthase"/>
    <property type="match status" value="1"/>
</dbReference>
<dbReference type="InterPro" id="IPR029055">
    <property type="entry name" value="Ntn_hydrolases_N"/>
</dbReference>
<evidence type="ECO:0000259" key="1">
    <source>
        <dbReference type="Pfam" id="PF00733"/>
    </source>
</evidence>